<dbReference type="InterPro" id="IPR018997">
    <property type="entry name" value="PUB_domain"/>
</dbReference>
<organism evidence="4 5">
    <name type="scientific">Ricinus communis</name>
    <name type="common">Castor bean</name>
    <dbReference type="NCBI Taxonomy" id="3988"/>
    <lineage>
        <taxon>Eukaryota</taxon>
        <taxon>Viridiplantae</taxon>
        <taxon>Streptophyta</taxon>
        <taxon>Embryophyta</taxon>
        <taxon>Tracheophyta</taxon>
        <taxon>Spermatophyta</taxon>
        <taxon>Magnoliopsida</taxon>
        <taxon>eudicotyledons</taxon>
        <taxon>Gunneridae</taxon>
        <taxon>Pentapetalae</taxon>
        <taxon>rosids</taxon>
        <taxon>fabids</taxon>
        <taxon>Malpighiales</taxon>
        <taxon>Euphorbiaceae</taxon>
        <taxon>Acalyphoideae</taxon>
        <taxon>Acalypheae</taxon>
        <taxon>Ricinus</taxon>
    </lineage>
</organism>
<keyword evidence="5" id="KW-1185">Reference proteome</keyword>
<protein>
    <submittedName>
        <fullName evidence="4">Ubiquitin-associated uba/ubx domain-containing protein, putative</fullName>
    </submittedName>
</protein>
<dbReference type="Pfam" id="PF09409">
    <property type="entry name" value="PUB"/>
    <property type="match status" value="1"/>
</dbReference>
<gene>
    <name evidence="4" type="ORF">RCOM_1719240</name>
</gene>
<accession>B9S504</accession>
<keyword evidence="1" id="KW-0175">Coiled coil</keyword>
<name>B9S504_RICCO</name>
<feature type="coiled-coil region" evidence="1">
    <location>
        <begin position="22"/>
        <end position="57"/>
    </location>
</feature>
<feature type="domain" description="PUB" evidence="3">
    <location>
        <begin position="161"/>
        <end position="231"/>
    </location>
</feature>
<evidence type="ECO:0000313" key="4">
    <source>
        <dbReference type="EMBL" id="EEF41224.1"/>
    </source>
</evidence>
<proteinExistence type="predicted"/>
<dbReference type="Gene3D" id="1.20.58.2190">
    <property type="match status" value="1"/>
</dbReference>
<dbReference type="STRING" id="3988.B9S504"/>
<dbReference type="InterPro" id="IPR036339">
    <property type="entry name" value="PUB-like_dom_sf"/>
</dbReference>
<evidence type="ECO:0000256" key="2">
    <source>
        <dbReference type="SAM" id="MobiDB-lite"/>
    </source>
</evidence>
<dbReference type="InParanoid" id="B9S504"/>
<dbReference type="AlphaFoldDB" id="B9S504"/>
<dbReference type="CDD" id="cd10461">
    <property type="entry name" value="PUB_UBA_plant"/>
    <property type="match status" value="1"/>
</dbReference>
<dbReference type="eggNOG" id="KOG2699">
    <property type="taxonomic scope" value="Eukaryota"/>
</dbReference>
<evidence type="ECO:0000256" key="1">
    <source>
        <dbReference type="SAM" id="Coils"/>
    </source>
</evidence>
<evidence type="ECO:0000259" key="3">
    <source>
        <dbReference type="Pfam" id="PF09409"/>
    </source>
</evidence>
<evidence type="ECO:0000313" key="5">
    <source>
        <dbReference type="Proteomes" id="UP000008311"/>
    </source>
</evidence>
<reference evidence="5" key="1">
    <citation type="journal article" date="2010" name="Nat. Biotechnol.">
        <title>Draft genome sequence of the oilseed species Ricinus communis.</title>
        <authorList>
            <person name="Chan A.P."/>
            <person name="Crabtree J."/>
            <person name="Zhao Q."/>
            <person name="Lorenzi H."/>
            <person name="Orvis J."/>
            <person name="Puiu D."/>
            <person name="Melake-Berhan A."/>
            <person name="Jones K.M."/>
            <person name="Redman J."/>
            <person name="Chen G."/>
            <person name="Cahoon E.B."/>
            <person name="Gedil M."/>
            <person name="Stanke M."/>
            <person name="Haas B.J."/>
            <person name="Wortman J.R."/>
            <person name="Fraser-Liggett C.M."/>
            <person name="Ravel J."/>
            <person name="Rabinowicz P.D."/>
        </authorList>
    </citation>
    <scope>NUCLEOTIDE SEQUENCE [LARGE SCALE GENOMIC DNA]</scope>
    <source>
        <strain evidence="5">cv. Hale</strain>
    </source>
</reference>
<dbReference type="PANTHER" id="PTHR46713">
    <property type="entry name" value="F13M7.16 PROTEIN"/>
    <property type="match status" value="1"/>
</dbReference>
<dbReference type="SMART" id="SM00580">
    <property type="entry name" value="PUG"/>
    <property type="match status" value="1"/>
</dbReference>
<dbReference type="SUPFAM" id="SSF143503">
    <property type="entry name" value="PUG domain-like"/>
    <property type="match status" value="1"/>
</dbReference>
<sequence>MAILTIIAVNIDIESPQPSPTTDELQNILQALRDQIQKTNEEEEKKLEREREKERIRAGKEILEAKRIAEDSERKRYLASRKADKEEEKRARDRIRQKLEADKAERRRMLGLPPSVSHSTQNPSTDVLQEKKKIFLSTTESEQFRECLRSIRRNYKDDDAAVNRAFQTLLIYVGNVAKNPDVEKFRKIRIKNPRFQDTVGRLKGGIEFLELCGFERIEGGKFLFLPRDKVDMAVLNSAGSEIRSAITNPFFGLLSHG</sequence>
<dbReference type="EMBL" id="EQ973868">
    <property type="protein sequence ID" value="EEF41224.1"/>
    <property type="molecule type" value="Genomic_DNA"/>
</dbReference>
<dbReference type="Proteomes" id="UP000008311">
    <property type="component" value="Unassembled WGS sequence"/>
</dbReference>
<feature type="compositionally biased region" description="Basic and acidic residues" evidence="2">
    <location>
        <begin position="78"/>
        <end position="108"/>
    </location>
</feature>
<dbReference type="PANTHER" id="PTHR46713:SF4">
    <property type="entry name" value="UBIQUITIN-ASSOCIATED (UBA)_TS-N DOMAIN PROTEIN"/>
    <property type="match status" value="1"/>
</dbReference>
<feature type="region of interest" description="Disordered" evidence="2">
    <location>
        <begin position="78"/>
        <end position="124"/>
    </location>
</feature>